<dbReference type="Proteomes" id="UP001501116">
    <property type="component" value="Unassembled WGS sequence"/>
</dbReference>
<evidence type="ECO:0000313" key="6">
    <source>
        <dbReference type="EMBL" id="GAA1976488.1"/>
    </source>
</evidence>
<gene>
    <name evidence="6" type="ORF">GCM10009754_60170</name>
</gene>
<evidence type="ECO:0000256" key="4">
    <source>
        <dbReference type="SAM" id="Phobius"/>
    </source>
</evidence>
<evidence type="ECO:0000313" key="7">
    <source>
        <dbReference type="Proteomes" id="UP001501116"/>
    </source>
</evidence>
<proteinExistence type="inferred from homology"/>
<evidence type="ECO:0000259" key="5">
    <source>
        <dbReference type="SMART" id="SM00062"/>
    </source>
</evidence>
<accession>A0ABP5D9R0</accession>
<comment type="caution">
    <text evidence="6">The sequence shown here is derived from an EMBL/GenBank/DDBJ whole genome shotgun (WGS) entry which is preliminary data.</text>
</comment>
<keyword evidence="2" id="KW-0813">Transport</keyword>
<keyword evidence="7" id="KW-1185">Reference proteome</keyword>
<dbReference type="EMBL" id="BAAANN010000028">
    <property type="protein sequence ID" value="GAA1976488.1"/>
    <property type="molecule type" value="Genomic_DNA"/>
</dbReference>
<feature type="domain" description="Solute-binding protein family 3/N-terminal" evidence="5">
    <location>
        <begin position="63"/>
        <end position="295"/>
    </location>
</feature>
<dbReference type="PANTHER" id="PTHR30085:SF6">
    <property type="entry name" value="ABC TRANSPORTER GLUTAMINE-BINDING PROTEIN GLNH"/>
    <property type="match status" value="1"/>
</dbReference>
<dbReference type="SUPFAM" id="SSF53850">
    <property type="entry name" value="Periplasmic binding protein-like II"/>
    <property type="match status" value="1"/>
</dbReference>
<dbReference type="SMART" id="SM00062">
    <property type="entry name" value="PBPb"/>
    <property type="match status" value="1"/>
</dbReference>
<dbReference type="InterPro" id="IPR051455">
    <property type="entry name" value="Bact_solute-bind_prot3"/>
</dbReference>
<evidence type="ECO:0000256" key="1">
    <source>
        <dbReference type="ARBA" id="ARBA00010333"/>
    </source>
</evidence>
<dbReference type="PANTHER" id="PTHR30085">
    <property type="entry name" value="AMINO ACID ABC TRANSPORTER PERMEASE"/>
    <property type="match status" value="1"/>
</dbReference>
<dbReference type="InterPro" id="IPR001638">
    <property type="entry name" value="Solute-binding_3/MltF_N"/>
</dbReference>
<keyword evidence="4" id="KW-0812">Transmembrane</keyword>
<sequence length="332" mass="36403">MADDEGDQAGQRKRRLPFSRTARLTAWGLAVALIIVAGLYLWWQRIPSVDDLKEEAGLKGKPELLIGVMDDIPGVGYRDPVTGRFGGFDIDIGYLVGASLGFRPSEVRFLPVENEDRNRMRAQDHGHQVQVDLVIATYSVTPEREAERSVSFSAPYLDTEQSVMTLKGHAPVQDLSDLAGKTVCTISTSTSKYPAADAGAKVAGKRKISECLPGLRSGEYDAVTTDAAILAGFVAAEPAVFAHHDVGFSTPESWGVNTGGNEALRKLVNLALYESRNDPDDKRWEDAYDRYLRPEEAASSPQPVAIDKQPEVPEVEVRQWPWERLAGVIAPR</sequence>
<reference evidence="7" key="1">
    <citation type="journal article" date="2019" name="Int. J. Syst. Evol. Microbiol.">
        <title>The Global Catalogue of Microorganisms (GCM) 10K type strain sequencing project: providing services to taxonomists for standard genome sequencing and annotation.</title>
        <authorList>
            <consortium name="The Broad Institute Genomics Platform"/>
            <consortium name="The Broad Institute Genome Sequencing Center for Infectious Disease"/>
            <person name="Wu L."/>
            <person name="Ma J."/>
        </authorList>
    </citation>
    <scope>NUCLEOTIDE SEQUENCE [LARGE SCALE GENOMIC DNA]</scope>
    <source>
        <strain evidence="7">JCM 14545</strain>
    </source>
</reference>
<evidence type="ECO:0000256" key="3">
    <source>
        <dbReference type="ARBA" id="ARBA00022729"/>
    </source>
</evidence>
<keyword evidence="4" id="KW-0472">Membrane</keyword>
<organism evidence="6 7">
    <name type="scientific">Amycolatopsis minnesotensis</name>
    <dbReference type="NCBI Taxonomy" id="337894"/>
    <lineage>
        <taxon>Bacteria</taxon>
        <taxon>Bacillati</taxon>
        <taxon>Actinomycetota</taxon>
        <taxon>Actinomycetes</taxon>
        <taxon>Pseudonocardiales</taxon>
        <taxon>Pseudonocardiaceae</taxon>
        <taxon>Amycolatopsis</taxon>
    </lineage>
</organism>
<dbReference type="Gene3D" id="3.40.190.10">
    <property type="entry name" value="Periplasmic binding protein-like II"/>
    <property type="match status" value="2"/>
</dbReference>
<evidence type="ECO:0000256" key="2">
    <source>
        <dbReference type="ARBA" id="ARBA00022448"/>
    </source>
</evidence>
<feature type="transmembrane region" description="Helical" evidence="4">
    <location>
        <begin position="21"/>
        <end position="43"/>
    </location>
</feature>
<dbReference type="Pfam" id="PF00497">
    <property type="entry name" value="SBP_bac_3"/>
    <property type="match status" value="1"/>
</dbReference>
<comment type="similarity">
    <text evidence="1">Belongs to the bacterial solute-binding protein 3 family.</text>
</comment>
<keyword evidence="3" id="KW-0732">Signal</keyword>
<dbReference type="RefSeq" id="WP_344426348.1">
    <property type="nucleotide sequence ID" value="NZ_BAAANN010000028.1"/>
</dbReference>
<keyword evidence="4" id="KW-1133">Transmembrane helix</keyword>
<protein>
    <recommendedName>
        <fullName evidence="5">Solute-binding protein family 3/N-terminal domain-containing protein</fullName>
    </recommendedName>
</protein>
<name>A0ABP5D9R0_9PSEU</name>